<dbReference type="GO" id="GO:0003677">
    <property type="term" value="F:DNA binding"/>
    <property type="evidence" value="ECO:0007669"/>
    <property type="project" value="UniProtKB-KW"/>
</dbReference>
<feature type="compositionally biased region" description="Low complexity" evidence="6">
    <location>
        <begin position="163"/>
        <end position="176"/>
    </location>
</feature>
<keyword evidence="4" id="KW-0804">Transcription</keyword>
<reference evidence="9 10" key="1">
    <citation type="journal article" date="2017" name="Nature">
        <title>The Apostasia genome and the evolution of orchids.</title>
        <authorList>
            <person name="Zhang G.Q."/>
            <person name="Liu K.W."/>
            <person name="Li Z."/>
            <person name="Lohaus R."/>
            <person name="Hsiao Y.Y."/>
            <person name="Niu S.C."/>
            <person name="Wang J.Y."/>
            <person name="Lin Y.C."/>
            <person name="Xu Q."/>
            <person name="Chen L.J."/>
            <person name="Yoshida K."/>
            <person name="Fujiwara S."/>
            <person name="Wang Z.W."/>
            <person name="Zhang Y.Q."/>
            <person name="Mitsuda N."/>
            <person name="Wang M."/>
            <person name="Liu G.H."/>
            <person name="Pecoraro L."/>
            <person name="Huang H.X."/>
            <person name="Xiao X.J."/>
            <person name="Lin M."/>
            <person name="Wu X.Y."/>
            <person name="Wu W.L."/>
            <person name="Chen Y.Y."/>
            <person name="Chang S.B."/>
            <person name="Sakamoto S."/>
            <person name="Ohme-Takagi M."/>
            <person name="Yagi M."/>
            <person name="Zeng S.J."/>
            <person name="Shen C.Y."/>
            <person name="Yeh C.M."/>
            <person name="Luo Y.B."/>
            <person name="Tsai W.C."/>
            <person name="Van de Peer Y."/>
            <person name="Liu Z.J."/>
        </authorList>
    </citation>
    <scope>NUCLEOTIDE SEQUENCE [LARGE SCALE GENOMIC DNA]</scope>
    <source>
        <strain evidence="10">cv. Shenzhen</strain>
        <tissue evidence="9">Stem</tissue>
    </source>
</reference>
<keyword evidence="10" id="KW-1185">Reference proteome</keyword>
<dbReference type="InterPro" id="IPR016177">
    <property type="entry name" value="DNA-bd_dom_sf"/>
</dbReference>
<evidence type="ECO:0000256" key="5">
    <source>
        <dbReference type="ARBA" id="ARBA00023242"/>
    </source>
</evidence>
<name>A0A2I0B5U3_9ASPA</name>
<keyword evidence="7" id="KW-0732">Signal</keyword>
<dbReference type="PROSITE" id="PS51032">
    <property type="entry name" value="AP2_ERF"/>
    <property type="match status" value="1"/>
</dbReference>
<dbReference type="Proteomes" id="UP000236161">
    <property type="component" value="Unassembled WGS sequence"/>
</dbReference>
<dbReference type="STRING" id="1088818.A0A2I0B5U3"/>
<keyword evidence="3" id="KW-0238">DNA-binding</keyword>
<evidence type="ECO:0000256" key="7">
    <source>
        <dbReference type="SAM" id="SignalP"/>
    </source>
</evidence>
<feature type="region of interest" description="Disordered" evidence="6">
    <location>
        <begin position="163"/>
        <end position="186"/>
    </location>
</feature>
<evidence type="ECO:0000313" key="10">
    <source>
        <dbReference type="Proteomes" id="UP000236161"/>
    </source>
</evidence>
<dbReference type="InterPro" id="IPR001471">
    <property type="entry name" value="AP2/ERF_dom"/>
</dbReference>
<keyword evidence="2" id="KW-0805">Transcription regulation</keyword>
<feature type="signal peptide" evidence="7">
    <location>
        <begin position="1"/>
        <end position="26"/>
    </location>
</feature>
<keyword evidence="5" id="KW-0539">Nucleus</keyword>
<evidence type="ECO:0000256" key="6">
    <source>
        <dbReference type="SAM" id="MobiDB-lite"/>
    </source>
</evidence>
<organism evidence="9 10">
    <name type="scientific">Apostasia shenzhenica</name>
    <dbReference type="NCBI Taxonomy" id="1088818"/>
    <lineage>
        <taxon>Eukaryota</taxon>
        <taxon>Viridiplantae</taxon>
        <taxon>Streptophyta</taxon>
        <taxon>Embryophyta</taxon>
        <taxon>Tracheophyta</taxon>
        <taxon>Spermatophyta</taxon>
        <taxon>Magnoliopsida</taxon>
        <taxon>Liliopsida</taxon>
        <taxon>Asparagales</taxon>
        <taxon>Orchidaceae</taxon>
        <taxon>Apostasioideae</taxon>
        <taxon>Apostasia</taxon>
    </lineage>
</organism>
<dbReference type="AlphaFoldDB" id="A0A2I0B5U3"/>
<dbReference type="Gene3D" id="3.30.730.10">
    <property type="entry name" value="AP2/ERF domain"/>
    <property type="match status" value="1"/>
</dbReference>
<evidence type="ECO:0000313" key="9">
    <source>
        <dbReference type="EMBL" id="PKA63160.1"/>
    </source>
</evidence>
<gene>
    <name evidence="9" type="primary">ERF073</name>
    <name evidence="9" type="ORF">AXF42_Ash007956</name>
</gene>
<evidence type="ECO:0000256" key="4">
    <source>
        <dbReference type="ARBA" id="ARBA00023163"/>
    </source>
</evidence>
<comment type="subcellular location">
    <subcellularLocation>
        <location evidence="1">Nucleus</location>
    </subcellularLocation>
</comment>
<protein>
    <submittedName>
        <fullName evidence="9">Ethylene-responsive transcription factor ERF073</fullName>
    </submittedName>
</protein>
<dbReference type="SMART" id="SM00380">
    <property type="entry name" value="AP2"/>
    <property type="match status" value="1"/>
</dbReference>
<feature type="chain" id="PRO_5014151280" evidence="7">
    <location>
        <begin position="27"/>
        <end position="234"/>
    </location>
</feature>
<dbReference type="GO" id="GO:0003700">
    <property type="term" value="F:DNA-binding transcription factor activity"/>
    <property type="evidence" value="ECO:0007669"/>
    <property type="project" value="InterPro"/>
</dbReference>
<dbReference type="PANTHER" id="PTHR31194:SF202">
    <property type="entry name" value="ETHYLENE-RESPONSIVE TRANSCRIPTION FACTOR ERF070"/>
    <property type="match status" value="1"/>
</dbReference>
<dbReference type="PRINTS" id="PR00367">
    <property type="entry name" value="ETHRSPELEMNT"/>
</dbReference>
<dbReference type="PANTHER" id="PTHR31194">
    <property type="entry name" value="SHN SHINE , DNA BINDING / TRANSCRIPTION FACTOR"/>
    <property type="match status" value="1"/>
</dbReference>
<evidence type="ECO:0000256" key="1">
    <source>
        <dbReference type="ARBA" id="ARBA00004123"/>
    </source>
</evidence>
<dbReference type="GO" id="GO:0005634">
    <property type="term" value="C:nucleus"/>
    <property type="evidence" value="ECO:0007669"/>
    <property type="project" value="UniProtKB-SubCell"/>
</dbReference>
<accession>A0A2I0B5U3</accession>
<dbReference type="InterPro" id="IPR036955">
    <property type="entry name" value="AP2/ERF_dom_sf"/>
</dbReference>
<evidence type="ECO:0000256" key="3">
    <source>
        <dbReference type="ARBA" id="ARBA00023125"/>
    </source>
</evidence>
<dbReference type="InterPro" id="IPR050913">
    <property type="entry name" value="AP2/ERF_ERF"/>
</dbReference>
<dbReference type="SUPFAM" id="SSF54171">
    <property type="entry name" value="DNA-binding domain"/>
    <property type="match status" value="1"/>
</dbReference>
<feature type="domain" description="AP2/ERF" evidence="8">
    <location>
        <begin position="99"/>
        <end position="157"/>
    </location>
</feature>
<proteinExistence type="predicted"/>
<dbReference type="EMBL" id="KZ451911">
    <property type="protein sequence ID" value="PKA63160.1"/>
    <property type="molecule type" value="Genomic_DNA"/>
</dbReference>
<sequence length="234" mass="25550">MIPNAVRHRSVLVPVIRLVLFDVCCSGQCFSCSAPDTRAHADKTCTVRTAQCPQKSSFQSFTRRVTRATVQDRERAAQTVQSNQLPARAIVRLAGKERTVKGIRRRPCGKWAAEIRNPILGVCQWLGTYDTEEEAAQAYREAVRRFQAEKLRLLKSATSQPVISSASSSPTVTGTTFSHPSPSSVPEKLLESAGALPASGFEDLPISELFAVHNLEVLTDMDFAGSMKTAARSS</sequence>
<dbReference type="CDD" id="cd00018">
    <property type="entry name" value="AP2"/>
    <property type="match status" value="1"/>
</dbReference>
<evidence type="ECO:0000256" key="2">
    <source>
        <dbReference type="ARBA" id="ARBA00023015"/>
    </source>
</evidence>
<evidence type="ECO:0000259" key="8">
    <source>
        <dbReference type="PROSITE" id="PS51032"/>
    </source>
</evidence>